<dbReference type="Gene3D" id="3.40.980.10">
    <property type="entry name" value="MoaB/Mog-like domain"/>
    <property type="match status" value="1"/>
</dbReference>
<dbReference type="AlphaFoldDB" id="A0A1W1C2A9"/>
<dbReference type="PANTHER" id="PTHR13939">
    <property type="entry name" value="NICOTINAMIDE-NUCLEOTIDE AMIDOHYDROLASE PNCC"/>
    <property type="match status" value="1"/>
</dbReference>
<gene>
    <name evidence="2" type="ORF">MNB_SM-4-740</name>
</gene>
<sequence length="243" mass="28248">MNFYAVIIATEILNGRREDAHFEFVKKELQKYGHELFSSFIIKDDVSLITKVYEMIKTDKDAVIFSFGGIGSTPDDLTREIASRVFTNAELVPHKQFLKDIITRFGDKSYPHRIHMADLSPKAELLFNPINNMSGFSLFKKYFFVPGFPNMAHPMIKDVIKTHFSEVVKKYRLTLYAHTSEETLITLMQTLPKGIELSCLPLFVNEKAHVELSLLSTNKNINDKYFEIFKRELDKKNIYYKLM</sequence>
<proteinExistence type="predicted"/>
<dbReference type="EMBL" id="FPHF01000054">
    <property type="protein sequence ID" value="SFV59903.1"/>
    <property type="molecule type" value="Genomic_DNA"/>
</dbReference>
<feature type="domain" description="MoaB/Mog" evidence="1">
    <location>
        <begin position="4"/>
        <end position="167"/>
    </location>
</feature>
<dbReference type="PANTHER" id="PTHR13939:SF0">
    <property type="entry name" value="NMN AMIDOHYDROLASE-LIKE PROTEIN YFAY"/>
    <property type="match status" value="1"/>
</dbReference>
<name>A0A1W1C2A9_9ZZZZ</name>
<dbReference type="InterPro" id="IPR001453">
    <property type="entry name" value="MoaB/Mog_dom"/>
</dbReference>
<protein>
    <submittedName>
        <fullName evidence="2">Molybdenum cofactor biosynthesis protein MoaB</fullName>
    </submittedName>
</protein>
<dbReference type="SUPFAM" id="SSF53218">
    <property type="entry name" value="Molybdenum cofactor biosynthesis proteins"/>
    <property type="match status" value="1"/>
</dbReference>
<reference evidence="2" key="1">
    <citation type="submission" date="2016-10" db="EMBL/GenBank/DDBJ databases">
        <authorList>
            <person name="de Groot N.N."/>
        </authorList>
    </citation>
    <scope>NUCLEOTIDE SEQUENCE</scope>
</reference>
<accession>A0A1W1C2A9</accession>
<dbReference type="InterPro" id="IPR050101">
    <property type="entry name" value="CinA"/>
</dbReference>
<dbReference type="InterPro" id="IPR036425">
    <property type="entry name" value="MoaB/Mog-like_dom_sf"/>
</dbReference>
<evidence type="ECO:0000259" key="1">
    <source>
        <dbReference type="SMART" id="SM00852"/>
    </source>
</evidence>
<evidence type="ECO:0000313" key="2">
    <source>
        <dbReference type="EMBL" id="SFV59903.1"/>
    </source>
</evidence>
<organism evidence="2">
    <name type="scientific">hydrothermal vent metagenome</name>
    <dbReference type="NCBI Taxonomy" id="652676"/>
    <lineage>
        <taxon>unclassified sequences</taxon>
        <taxon>metagenomes</taxon>
        <taxon>ecological metagenomes</taxon>
    </lineage>
</organism>
<dbReference type="Pfam" id="PF00994">
    <property type="entry name" value="MoCF_biosynth"/>
    <property type="match status" value="1"/>
</dbReference>
<dbReference type="SMART" id="SM00852">
    <property type="entry name" value="MoCF_biosynth"/>
    <property type="match status" value="1"/>
</dbReference>